<proteinExistence type="predicted"/>
<comment type="caution">
    <text evidence="2">The sequence shown here is derived from an EMBL/GenBank/DDBJ whole genome shotgun (WGS) entry which is preliminary data.</text>
</comment>
<organism evidence="2 3">
    <name type="scientific">Skermanella stibiiresistens SB22</name>
    <dbReference type="NCBI Taxonomy" id="1385369"/>
    <lineage>
        <taxon>Bacteria</taxon>
        <taxon>Pseudomonadati</taxon>
        <taxon>Pseudomonadota</taxon>
        <taxon>Alphaproteobacteria</taxon>
        <taxon>Rhodospirillales</taxon>
        <taxon>Azospirillaceae</taxon>
        <taxon>Skermanella</taxon>
    </lineage>
</organism>
<dbReference type="RefSeq" id="WP_037456223.1">
    <property type="nucleotide sequence ID" value="NZ_AVFL01000016.1"/>
</dbReference>
<evidence type="ECO:0000313" key="2">
    <source>
        <dbReference type="EMBL" id="EWY38793.1"/>
    </source>
</evidence>
<sequence>MREVDTVLREYMDRKAHFTSIDIANEVKRRGTWVPNRDVALHMREYAPLSPGGDYLASLTTCFLKDGRSVEAYVFHPVGTSATDYREILEPAMSPQEFAALHPSAPMPSQPMGGVPKPPLVN</sequence>
<evidence type="ECO:0000256" key="1">
    <source>
        <dbReference type="SAM" id="MobiDB-lite"/>
    </source>
</evidence>
<dbReference type="AlphaFoldDB" id="W9H4V8"/>
<feature type="region of interest" description="Disordered" evidence="1">
    <location>
        <begin position="99"/>
        <end position="122"/>
    </location>
</feature>
<gene>
    <name evidence="2" type="ORF">N825_10845</name>
</gene>
<dbReference type="EMBL" id="AVFL01000016">
    <property type="protein sequence ID" value="EWY38793.1"/>
    <property type="molecule type" value="Genomic_DNA"/>
</dbReference>
<dbReference type="OrthoDB" id="9910478at2"/>
<protein>
    <submittedName>
        <fullName evidence="2">Uncharacterized protein</fullName>
    </submittedName>
</protein>
<evidence type="ECO:0000313" key="3">
    <source>
        <dbReference type="Proteomes" id="UP000019486"/>
    </source>
</evidence>
<keyword evidence="3" id="KW-1185">Reference proteome</keyword>
<reference evidence="2 3" key="1">
    <citation type="submission" date="2013-08" db="EMBL/GenBank/DDBJ databases">
        <title>The genome sequence of Skermanella stibiiresistens.</title>
        <authorList>
            <person name="Zhu W."/>
            <person name="Wang G."/>
        </authorList>
    </citation>
    <scope>NUCLEOTIDE SEQUENCE [LARGE SCALE GENOMIC DNA]</scope>
    <source>
        <strain evidence="2 3">SB22</strain>
    </source>
</reference>
<name>W9H4V8_9PROT</name>
<accession>W9H4V8</accession>
<dbReference type="Proteomes" id="UP000019486">
    <property type="component" value="Unassembled WGS sequence"/>
</dbReference>